<feature type="compositionally biased region" description="Low complexity" evidence="8">
    <location>
        <begin position="316"/>
        <end position="343"/>
    </location>
</feature>
<dbReference type="RefSeq" id="XP_018272824.1">
    <property type="nucleotide sequence ID" value="XM_018416005.1"/>
</dbReference>
<comment type="similarity">
    <text evidence="3">Belongs to the protein-tyrosine phosphatase family. Atypical dual-specificity phosphatase Siw14-like subfamily.</text>
</comment>
<dbReference type="SUPFAM" id="SSF52799">
    <property type="entry name" value="(Phosphotyrosine protein) phosphatases II"/>
    <property type="match status" value="1"/>
</dbReference>
<evidence type="ECO:0000256" key="4">
    <source>
        <dbReference type="ARBA" id="ARBA00047342"/>
    </source>
</evidence>
<comment type="catalytic activity">
    <reaction evidence="7">
        <text>6-diphospho-1D-myo-inositol pentakisphosphate + H2O = 1D-myo-inositol hexakisphosphate + phosphate + H(+)</text>
        <dbReference type="Rhea" id="RHEA:79703"/>
        <dbReference type="ChEBI" id="CHEBI:15377"/>
        <dbReference type="ChEBI" id="CHEBI:15378"/>
        <dbReference type="ChEBI" id="CHEBI:43474"/>
        <dbReference type="ChEBI" id="CHEBI:58130"/>
        <dbReference type="ChEBI" id="CHEBI:230534"/>
        <dbReference type="EC" id="3.6.1.52"/>
    </reaction>
    <physiologicalReaction direction="left-to-right" evidence="7">
        <dbReference type="Rhea" id="RHEA:79704"/>
    </physiologicalReaction>
</comment>
<keyword evidence="11" id="KW-1185">Reference proteome</keyword>
<sequence>MHPSPLPRVDPAPDQAEVVLIADDAARPRPPRPVARWLVKIQHERHGVPQPAHHAAHDQGGELDSDPLARPRAGGDVESRDMDEGVQGVDEEDECSTPLQRRPAHRLGRRSSEFCPVAAEADILPPPLPHPLQQQHADYEPAITDARSSSSCRYSYGDFSSASSTASSSTSHSGFSSHSASSFTSASSTQTFSAAASGWPVAASTSSASTSPSRQGKTPQVATLPLQSLAAAVERAEGHEAASDGGTPVPEAQVEVLDLPLPSGAACGAVGPSSPATAAREDKPLPPCPKAAEPPSLCAPPTLRHVEPHPAPTGDAHPALPDLPAAAFARPPAPSTASSAIGADDVPVTTTAPHANPHELASDADSLRPPENFAMVSPKLYRSSFPRDKHFPFLRSLGLKSVMVLVQEPYPEENVEFLKAEGIQLFQFGIPGNKEPFVSIPEDKIVGALSTILDARNHPMLIHCNKGKHRTGCVVGCLRRIQMWSLVSVFDEYRRYSHPKSRAMDLQCIEAFGGLSKVWDTVDREHLPQWATLDPPPRPPPALAVASDDDDTASTSSIDGP</sequence>
<name>A0A194S8H3_RHOGW</name>
<evidence type="ECO:0000313" key="11">
    <source>
        <dbReference type="Proteomes" id="UP000053890"/>
    </source>
</evidence>
<dbReference type="PANTHER" id="PTHR31126">
    <property type="entry name" value="TYROSINE-PROTEIN PHOSPHATASE"/>
    <property type="match status" value="1"/>
</dbReference>
<dbReference type="InterPro" id="IPR004861">
    <property type="entry name" value="Siw14-like"/>
</dbReference>
<dbReference type="InterPro" id="IPR016130">
    <property type="entry name" value="Tyr_Pase_AS"/>
</dbReference>
<dbReference type="GO" id="GO:0052840">
    <property type="term" value="F:inositol diphosphate tetrakisphosphate diphosphatase activity"/>
    <property type="evidence" value="ECO:0007669"/>
    <property type="project" value="TreeGrafter"/>
</dbReference>
<accession>A0A194S8H3</accession>
<dbReference type="Pfam" id="PF03162">
    <property type="entry name" value="Y_phosphatase2"/>
    <property type="match status" value="1"/>
</dbReference>
<evidence type="ECO:0000256" key="3">
    <source>
        <dbReference type="ARBA" id="ARBA00044949"/>
    </source>
</evidence>
<evidence type="ECO:0000256" key="5">
    <source>
        <dbReference type="ARBA" id="ARBA00047562"/>
    </source>
</evidence>
<feature type="domain" description="Tyrosine-protein phosphatase" evidence="9">
    <location>
        <begin position="372"/>
        <end position="525"/>
    </location>
</feature>
<comment type="catalytic activity">
    <reaction evidence="6">
        <text>1,5-bis(diphospho)-1D-myo-inositol 2,3,4,6-tetrakisphosphate + H2O = 1-diphospho-1D-myo-inositol 2,3,4,5,6-pentakisphosphate + phosphate + 2 H(+)</text>
        <dbReference type="Rhea" id="RHEA:79699"/>
        <dbReference type="ChEBI" id="CHEBI:15377"/>
        <dbReference type="ChEBI" id="CHEBI:15378"/>
        <dbReference type="ChEBI" id="CHEBI:43474"/>
        <dbReference type="ChEBI" id="CHEBI:74946"/>
        <dbReference type="ChEBI" id="CHEBI:77983"/>
        <dbReference type="EC" id="3.6.1.52"/>
    </reaction>
    <physiologicalReaction direction="left-to-right" evidence="6">
        <dbReference type="Rhea" id="RHEA:79700"/>
    </physiologicalReaction>
</comment>
<dbReference type="PROSITE" id="PS50054">
    <property type="entry name" value="TYR_PHOSPHATASE_DUAL"/>
    <property type="match status" value="1"/>
</dbReference>
<organism evidence="10 11">
    <name type="scientific">Rhodotorula graminis (strain WP1)</name>
    <dbReference type="NCBI Taxonomy" id="578459"/>
    <lineage>
        <taxon>Eukaryota</taxon>
        <taxon>Fungi</taxon>
        <taxon>Dikarya</taxon>
        <taxon>Basidiomycota</taxon>
        <taxon>Pucciniomycotina</taxon>
        <taxon>Microbotryomycetes</taxon>
        <taxon>Sporidiobolales</taxon>
        <taxon>Sporidiobolaceae</taxon>
        <taxon>Rhodotorula</taxon>
    </lineage>
</organism>
<dbReference type="InterPro" id="IPR020428">
    <property type="entry name" value="PFA-DSPs"/>
</dbReference>
<feature type="region of interest" description="Disordered" evidence="8">
    <location>
        <begin position="529"/>
        <end position="561"/>
    </location>
</feature>
<dbReference type="CDD" id="cd14528">
    <property type="entry name" value="PFA-DSP_Siw14"/>
    <property type="match status" value="1"/>
</dbReference>
<gene>
    <name evidence="10" type="ORF">RHOBADRAFT_51769</name>
</gene>
<evidence type="ECO:0000256" key="2">
    <source>
        <dbReference type="ARBA" id="ARBA00022801"/>
    </source>
</evidence>
<dbReference type="InterPro" id="IPR029021">
    <property type="entry name" value="Prot-tyrosine_phosphatase-like"/>
</dbReference>
<comment type="catalytic activity">
    <reaction evidence="4">
        <text>5-diphospho-1D-myo-inositol 1,2,3,4,6-pentakisphosphate + H2O = 1D-myo-inositol hexakisphosphate + phosphate + H(+)</text>
        <dbReference type="Rhea" id="RHEA:22384"/>
        <dbReference type="ChEBI" id="CHEBI:15377"/>
        <dbReference type="ChEBI" id="CHEBI:15378"/>
        <dbReference type="ChEBI" id="CHEBI:43474"/>
        <dbReference type="ChEBI" id="CHEBI:58130"/>
        <dbReference type="ChEBI" id="CHEBI:58628"/>
        <dbReference type="EC" id="3.6.1.52"/>
    </reaction>
    <physiologicalReaction direction="left-to-right" evidence="4">
        <dbReference type="Rhea" id="RHEA:22385"/>
    </physiologicalReaction>
</comment>
<dbReference type="Proteomes" id="UP000053890">
    <property type="component" value="Unassembled WGS sequence"/>
</dbReference>
<dbReference type="InterPro" id="IPR020422">
    <property type="entry name" value="TYR_PHOSPHATASE_DUAL_dom"/>
</dbReference>
<dbReference type="EC" id="3.6.1.52" evidence="1"/>
<evidence type="ECO:0000256" key="7">
    <source>
        <dbReference type="ARBA" id="ARBA00048424"/>
    </source>
</evidence>
<evidence type="ECO:0000313" key="10">
    <source>
        <dbReference type="EMBL" id="KPV76775.1"/>
    </source>
</evidence>
<dbReference type="AlphaFoldDB" id="A0A194S8H3"/>
<evidence type="ECO:0000256" key="8">
    <source>
        <dbReference type="SAM" id="MobiDB-lite"/>
    </source>
</evidence>
<feature type="compositionally biased region" description="Basic and acidic residues" evidence="8">
    <location>
        <begin position="356"/>
        <end position="368"/>
    </location>
</feature>
<dbReference type="STRING" id="578459.A0A194S8H3"/>
<dbReference type="PROSITE" id="PS00383">
    <property type="entry name" value="TYR_PHOSPHATASE_1"/>
    <property type="match status" value="1"/>
</dbReference>
<dbReference type="FunFam" id="3.90.190.10:FF:000024">
    <property type="entry name" value="probable tyrosine-protein phosphatase At1g05000"/>
    <property type="match status" value="1"/>
</dbReference>
<comment type="catalytic activity">
    <reaction evidence="5">
        <text>3,5-bis(diphospho)-1D-myo-inositol 1,2,4,6-tetrakisphosphate + H2O = 3-diphospho-1D-myo-inositol 1,2,4,5,6-pentakisphosphate + phosphate + 2 H(+)</text>
        <dbReference type="Rhea" id="RHEA:56312"/>
        <dbReference type="ChEBI" id="CHEBI:15377"/>
        <dbReference type="ChEBI" id="CHEBI:15378"/>
        <dbReference type="ChEBI" id="CHEBI:43474"/>
        <dbReference type="ChEBI" id="CHEBI:140372"/>
        <dbReference type="ChEBI" id="CHEBI:140374"/>
        <dbReference type="EC" id="3.6.1.52"/>
    </reaction>
    <physiologicalReaction direction="left-to-right" evidence="5">
        <dbReference type="Rhea" id="RHEA:56313"/>
    </physiologicalReaction>
</comment>
<keyword evidence="2" id="KW-0378">Hydrolase</keyword>
<dbReference type="GO" id="GO:0016791">
    <property type="term" value="F:phosphatase activity"/>
    <property type="evidence" value="ECO:0007669"/>
    <property type="project" value="InterPro"/>
</dbReference>
<evidence type="ECO:0000256" key="1">
    <source>
        <dbReference type="ARBA" id="ARBA00012527"/>
    </source>
</evidence>
<dbReference type="Gene3D" id="3.90.190.10">
    <property type="entry name" value="Protein tyrosine phosphatase superfamily"/>
    <property type="match status" value="1"/>
</dbReference>
<evidence type="ECO:0000259" key="9">
    <source>
        <dbReference type="PROSITE" id="PS50054"/>
    </source>
</evidence>
<proteinExistence type="inferred from homology"/>
<reference evidence="10 11" key="1">
    <citation type="journal article" date="2015" name="Front. Microbiol.">
        <title>Genome sequence of the plant growth promoting endophytic yeast Rhodotorula graminis WP1.</title>
        <authorList>
            <person name="Firrincieli A."/>
            <person name="Otillar R."/>
            <person name="Salamov A."/>
            <person name="Schmutz J."/>
            <person name="Khan Z."/>
            <person name="Redman R.S."/>
            <person name="Fleck N.D."/>
            <person name="Lindquist E."/>
            <person name="Grigoriev I.V."/>
            <person name="Doty S.L."/>
        </authorList>
    </citation>
    <scope>NUCLEOTIDE SEQUENCE [LARGE SCALE GENOMIC DNA]</scope>
    <source>
        <strain evidence="10 11">WP1</strain>
    </source>
</reference>
<feature type="region of interest" description="Disordered" evidence="8">
    <location>
        <begin position="267"/>
        <end position="369"/>
    </location>
</feature>
<evidence type="ECO:0000256" key="6">
    <source>
        <dbReference type="ARBA" id="ARBA00047927"/>
    </source>
</evidence>
<feature type="region of interest" description="Disordered" evidence="8">
    <location>
        <begin position="163"/>
        <end position="183"/>
    </location>
</feature>
<dbReference type="GO" id="GO:0005737">
    <property type="term" value="C:cytoplasm"/>
    <property type="evidence" value="ECO:0007669"/>
    <property type="project" value="TreeGrafter"/>
</dbReference>
<dbReference type="OrthoDB" id="6375174at2759"/>
<dbReference type="PANTHER" id="PTHR31126:SF48">
    <property type="entry name" value="INOSITOL PHOSPHATASE SIW14"/>
    <property type="match status" value="1"/>
</dbReference>
<dbReference type="GeneID" id="28976453"/>
<feature type="compositionally biased region" description="Basic and acidic residues" evidence="8">
    <location>
        <begin position="67"/>
        <end position="83"/>
    </location>
</feature>
<protein>
    <recommendedName>
        <fullName evidence="1">diphosphoinositol-polyphosphate diphosphatase</fullName>
        <ecNumber evidence="1">3.6.1.52</ecNumber>
    </recommendedName>
</protein>
<dbReference type="PRINTS" id="PR01911">
    <property type="entry name" value="PFDSPHPHTASE"/>
</dbReference>
<dbReference type="EMBL" id="KQ474075">
    <property type="protein sequence ID" value="KPV76775.1"/>
    <property type="molecule type" value="Genomic_DNA"/>
</dbReference>
<feature type="region of interest" description="Disordered" evidence="8">
    <location>
        <begin position="43"/>
        <end position="109"/>
    </location>
</feature>